<protein>
    <submittedName>
        <fullName evidence="1">Uncharacterized protein</fullName>
    </submittedName>
</protein>
<sequence>MYVNNDPVNYVDLWGLSAGDAKSVWDGFTGAGNPYANYGVSTIIDSTLSSDIAEKTTNYVNDFRCDMYAWNSAVSDGVNPKGQNGEDWDIDRESVSDIYNKFPVLRFVAPQNNTKGFAFYFNDMNDEPVHIEYYDNTNDVSETYVQYKTDGKNAVETVDRKINDDRNLSVVYVVIYSE</sequence>
<dbReference type="EMBL" id="CP002696">
    <property type="protein sequence ID" value="AEE16757.1"/>
    <property type="molecule type" value="Genomic_DNA"/>
</dbReference>
<keyword evidence="2" id="KW-1185">Reference proteome</keyword>
<reference evidence="2" key="1">
    <citation type="submission" date="2011-04" db="EMBL/GenBank/DDBJ databases">
        <title>The complete genome of Treponema brennaborense DSM 12168.</title>
        <authorList>
            <person name="Lucas S."/>
            <person name="Han J."/>
            <person name="Lapidus A."/>
            <person name="Bruce D."/>
            <person name="Goodwin L."/>
            <person name="Pitluck S."/>
            <person name="Peters L."/>
            <person name="Kyrpides N."/>
            <person name="Mavromatis K."/>
            <person name="Ivanova N."/>
            <person name="Mikhailova N."/>
            <person name="Pagani I."/>
            <person name="Teshima H."/>
            <person name="Detter J.C."/>
            <person name="Tapia R."/>
            <person name="Han C."/>
            <person name="Land M."/>
            <person name="Hauser L."/>
            <person name="Markowitz V."/>
            <person name="Cheng J.-F."/>
            <person name="Hugenholtz P."/>
            <person name="Woyke T."/>
            <person name="Wu D."/>
            <person name="Gronow S."/>
            <person name="Wellnitz S."/>
            <person name="Brambilla E."/>
            <person name="Klenk H.-P."/>
            <person name="Eisen J.A."/>
        </authorList>
    </citation>
    <scope>NUCLEOTIDE SEQUENCE [LARGE SCALE GENOMIC DNA]</scope>
    <source>
        <strain evidence="2">DSM 12168 / CIP 105900 / DD5/3</strain>
    </source>
</reference>
<name>F4LML0_TREBD</name>
<gene>
    <name evidence="1" type="ordered locus">Trebr_1332</name>
</gene>
<proteinExistence type="predicted"/>
<dbReference type="HOGENOM" id="CLU_1509963_0_0_12"/>
<evidence type="ECO:0000313" key="2">
    <source>
        <dbReference type="Proteomes" id="UP000006546"/>
    </source>
</evidence>
<dbReference type="KEGG" id="tbe:Trebr_1332"/>
<accession>F4LML0</accession>
<dbReference type="Proteomes" id="UP000006546">
    <property type="component" value="Chromosome"/>
</dbReference>
<dbReference type="AlphaFoldDB" id="F4LML0"/>
<organism evidence="1 2">
    <name type="scientific">Treponema brennaborense (strain DSM 12168 / CIP 105900 / DD5/3)</name>
    <dbReference type="NCBI Taxonomy" id="906968"/>
    <lineage>
        <taxon>Bacteria</taxon>
        <taxon>Pseudomonadati</taxon>
        <taxon>Spirochaetota</taxon>
        <taxon>Spirochaetia</taxon>
        <taxon>Spirochaetales</taxon>
        <taxon>Treponemataceae</taxon>
        <taxon>Treponema</taxon>
    </lineage>
</organism>
<evidence type="ECO:0000313" key="1">
    <source>
        <dbReference type="EMBL" id="AEE16757.1"/>
    </source>
</evidence>
<dbReference type="eggNOG" id="ENOG5030V1V">
    <property type="taxonomic scope" value="Bacteria"/>
</dbReference>